<dbReference type="EMBL" id="FOQH01000002">
    <property type="protein sequence ID" value="SFH81028.1"/>
    <property type="molecule type" value="Genomic_DNA"/>
</dbReference>
<proteinExistence type="predicted"/>
<dbReference type="Pfam" id="PF13302">
    <property type="entry name" value="Acetyltransf_3"/>
    <property type="match status" value="1"/>
</dbReference>
<sequence>MTFRLEIPTLETGRLRLRAPRQEDFEPFAAFFAAPRTEYIGGPLGRSDAWWGLAGTLGMWAFRGFGMWMVEEKASGAVIGRVGPWRPDGWPEPEIGWSLFEGHEGKGYATEAALEARDWAYRSAGWTTAISLIAPENAASKAVATRLGCHREGDFVHPEEGWHAEIWRHPSAAELSA</sequence>
<organism evidence="2 3">
    <name type="scientific">Albimonas pacifica</name>
    <dbReference type="NCBI Taxonomy" id="1114924"/>
    <lineage>
        <taxon>Bacteria</taxon>
        <taxon>Pseudomonadati</taxon>
        <taxon>Pseudomonadota</taxon>
        <taxon>Alphaproteobacteria</taxon>
        <taxon>Rhodobacterales</taxon>
        <taxon>Paracoccaceae</taxon>
        <taxon>Albimonas</taxon>
    </lineage>
</organism>
<dbReference type="GO" id="GO:0016747">
    <property type="term" value="F:acyltransferase activity, transferring groups other than amino-acyl groups"/>
    <property type="evidence" value="ECO:0007669"/>
    <property type="project" value="InterPro"/>
</dbReference>
<evidence type="ECO:0000313" key="2">
    <source>
        <dbReference type="EMBL" id="SFH81028.1"/>
    </source>
</evidence>
<dbReference type="RefSeq" id="WP_092858332.1">
    <property type="nucleotide sequence ID" value="NZ_FOQH01000002.1"/>
</dbReference>
<dbReference type="PANTHER" id="PTHR43792:SF1">
    <property type="entry name" value="N-ACETYLTRANSFERASE DOMAIN-CONTAINING PROTEIN"/>
    <property type="match status" value="1"/>
</dbReference>
<dbReference type="STRING" id="1114924.SAMN05216258_102353"/>
<dbReference type="SUPFAM" id="SSF55729">
    <property type="entry name" value="Acyl-CoA N-acyltransferases (Nat)"/>
    <property type="match status" value="1"/>
</dbReference>
<keyword evidence="3" id="KW-1185">Reference proteome</keyword>
<dbReference type="InterPro" id="IPR051531">
    <property type="entry name" value="N-acetyltransferase"/>
</dbReference>
<keyword evidence="2" id="KW-0808">Transferase</keyword>
<gene>
    <name evidence="2" type="ORF">SAMN05216258_102353</name>
</gene>
<dbReference type="InterPro" id="IPR016181">
    <property type="entry name" value="Acyl_CoA_acyltransferase"/>
</dbReference>
<dbReference type="Proteomes" id="UP000199377">
    <property type="component" value="Unassembled WGS sequence"/>
</dbReference>
<accession>A0A1I3D346</accession>
<reference evidence="2 3" key="1">
    <citation type="submission" date="2016-10" db="EMBL/GenBank/DDBJ databases">
        <authorList>
            <person name="de Groot N.N."/>
        </authorList>
    </citation>
    <scope>NUCLEOTIDE SEQUENCE [LARGE SCALE GENOMIC DNA]</scope>
    <source>
        <strain evidence="2 3">CGMCC 1.11030</strain>
    </source>
</reference>
<evidence type="ECO:0000313" key="3">
    <source>
        <dbReference type="Proteomes" id="UP000199377"/>
    </source>
</evidence>
<evidence type="ECO:0000259" key="1">
    <source>
        <dbReference type="Pfam" id="PF13302"/>
    </source>
</evidence>
<dbReference type="AlphaFoldDB" id="A0A1I3D346"/>
<name>A0A1I3D346_9RHOB</name>
<dbReference type="PANTHER" id="PTHR43792">
    <property type="entry name" value="GNAT FAMILY, PUTATIVE (AFU_ORTHOLOGUE AFUA_3G00765)-RELATED-RELATED"/>
    <property type="match status" value="1"/>
</dbReference>
<protein>
    <submittedName>
        <fullName evidence="2">Protein N-acetyltransferase, RimJ/RimL family</fullName>
    </submittedName>
</protein>
<dbReference type="InterPro" id="IPR000182">
    <property type="entry name" value="GNAT_dom"/>
</dbReference>
<dbReference type="Gene3D" id="3.40.630.30">
    <property type="match status" value="1"/>
</dbReference>
<dbReference type="OrthoDB" id="6293260at2"/>
<feature type="domain" description="N-acetyltransferase" evidence="1">
    <location>
        <begin position="14"/>
        <end position="149"/>
    </location>
</feature>